<keyword evidence="2" id="KW-0843">Virulence</keyword>
<dbReference type="EMBL" id="JAPWDO010000003">
    <property type="protein sequence ID" value="KAJ5480492.1"/>
    <property type="molecule type" value="Genomic_DNA"/>
</dbReference>
<evidence type="ECO:0000256" key="3">
    <source>
        <dbReference type="SAM" id="MobiDB-lite"/>
    </source>
</evidence>
<feature type="domain" description="LysM" evidence="5">
    <location>
        <begin position="1329"/>
        <end position="1379"/>
    </location>
</feature>
<dbReference type="OrthoDB" id="1046782at2759"/>
<feature type="compositionally biased region" description="Polar residues" evidence="3">
    <location>
        <begin position="113"/>
        <end position="130"/>
    </location>
</feature>
<dbReference type="Pfam" id="PF01476">
    <property type="entry name" value="LysM"/>
    <property type="match status" value="2"/>
</dbReference>
<feature type="region of interest" description="Disordered" evidence="3">
    <location>
        <begin position="104"/>
        <end position="144"/>
    </location>
</feature>
<dbReference type="Gene3D" id="2.160.20.10">
    <property type="entry name" value="Single-stranded right-handed beta-helix, Pectin lyase-like"/>
    <property type="match status" value="2"/>
</dbReference>
<dbReference type="Gene3D" id="3.10.350.10">
    <property type="entry name" value="LysM domain"/>
    <property type="match status" value="2"/>
</dbReference>
<dbReference type="Pfam" id="PF12708">
    <property type="entry name" value="Pect-lyase_RHGA_epim"/>
    <property type="match status" value="2"/>
</dbReference>
<dbReference type="Proteomes" id="UP001147760">
    <property type="component" value="Unassembled WGS sequence"/>
</dbReference>
<feature type="chain" id="PRO_5040877808" evidence="4">
    <location>
        <begin position="23"/>
        <end position="1397"/>
    </location>
</feature>
<evidence type="ECO:0000259" key="5">
    <source>
        <dbReference type="PROSITE" id="PS51782"/>
    </source>
</evidence>
<dbReference type="PROSITE" id="PS51782">
    <property type="entry name" value="LYSM"/>
    <property type="match status" value="2"/>
</dbReference>
<keyword evidence="4" id="KW-0732">Signal</keyword>
<feature type="domain" description="LysM" evidence="5">
    <location>
        <begin position="1175"/>
        <end position="1220"/>
    </location>
</feature>
<evidence type="ECO:0000313" key="7">
    <source>
        <dbReference type="Proteomes" id="UP001147760"/>
    </source>
</evidence>
<reference evidence="6" key="1">
    <citation type="submission" date="2022-12" db="EMBL/GenBank/DDBJ databases">
        <authorList>
            <person name="Petersen C."/>
        </authorList>
    </citation>
    <scope>NUCLEOTIDE SEQUENCE</scope>
    <source>
        <strain evidence="6">IBT 17660</strain>
    </source>
</reference>
<dbReference type="InterPro" id="IPR052210">
    <property type="entry name" value="LysM1-like"/>
</dbReference>
<dbReference type="CDD" id="cd00118">
    <property type="entry name" value="LysM"/>
    <property type="match status" value="1"/>
</dbReference>
<reference evidence="6" key="2">
    <citation type="journal article" date="2023" name="IMA Fungus">
        <title>Comparative genomic study of the Penicillium genus elucidates a diverse pangenome and 15 lateral gene transfer events.</title>
        <authorList>
            <person name="Petersen C."/>
            <person name="Sorensen T."/>
            <person name="Nielsen M.R."/>
            <person name="Sondergaard T.E."/>
            <person name="Sorensen J.L."/>
            <person name="Fitzpatrick D.A."/>
            <person name="Frisvad J.C."/>
            <person name="Nielsen K.L."/>
        </authorList>
    </citation>
    <scope>NUCLEOTIDE SEQUENCE</scope>
    <source>
        <strain evidence="6">IBT 17660</strain>
    </source>
</reference>
<name>A0A9W9X1S4_9EURO</name>
<dbReference type="SUPFAM" id="SSF51126">
    <property type="entry name" value="Pectin lyase-like"/>
    <property type="match status" value="2"/>
</dbReference>
<dbReference type="InterPro" id="IPR011050">
    <property type="entry name" value="Pectin_lyase_fold/virulence"/>
</dbReference>
<dbReference type="SMART" id="SM00257">
    <property type="entry name" value="LysM"/>
    <property type="match status" value="3"/>
</dbReference>
<dbReference type="PANTHER" id="PTHR34997">
    <property type="entry name" value="AM15"/>
    <property type="match status" value="1"/>
</dbReference>
<dbReference type="CDD" id="cd23668">
    <property type="entry name" value="GH55_beta13glucanase-like"/>
    <property type="match status" value="1"/>
</dbReference>
<comment type="caution">
    <text evidence="6">The sequence shown here is derived from an EMBL/GenBank/DDBJ whole genome shotgun (WGS) entry which is preliminary data.</text>
</comment>
<feature type="signal peptide" evidence="4">
    <location>
        <begin position="1"/>
        <end position="22"/>
    </location>
</feature>
<organism evidence="6 7">
    <name type="scientific">Penicillium desertorum</name>
    <dbReference type="NCBI Taxonomy" id="1303715"/>
    <lineage>
        <taxon>Eukaryota</taxon>
        <taxon>Fungi</taxon>
        <taxon>Dikarya</taxon>
        <taxon>Ascomycota</taxon>
        <taxon>Pezizomycotina</taxon>
        <taxon>Eurotiomycetes</taxon>
        <taxon>Eurotiomycetidae</taxon>
        <taxon>Eurotiales</taxon>
        <taxon>Aspergillaceae</taxon>
        <taxon>Penicillium</taxon>
    </lineage>
</organism>
<evidence type="ECO:0000313" key="6">
    <source>
        <dbReference type="EMBL" id="KAJ5480492.1"/>
    </source>
</evidence>
<sequence>MAGTHPVLRWLLLICQITGIWASHAHHSHDHLHRHFHRENAVSLSVTATPSAATPNSFQFGSSDAVIKVSEALKALAVVNKLRVNNMRVNKYSMANAKDVTGERINAPPLDYSSGTISRLSALQNRSNPESSREKRDERTEASDSFAYTIPKDLADAARVLAESAPPTVSTGEEAALAAKVHAKYRSKTNDTNRPPQRLQHPNGLFEYVSDEQTVITSHLQSEKSPLSKRAATGSDYWLANLKQNGASPFAPPGYKVWRNVKDYGAKGDGVTDDTVEVAVAQTAVQAQYFQLLYSFPPGTYLVSSPIIQYYNTQFLGDPTDYPTILAAASFVGLGVITSDVYVGDQEQWYLNTNNFLRNVRNFKMDITRTDPGAYVCAIHWQVAQGTTLENIEFYMSQASGNTQQGIYMENGSGGFMSNLTFVGGNFGAYLGNQQFTSSQLVFVNCKTAVQIHWDWAWTMQDVVIESCGSGIVVTGGAGGVESTGQSVGSYILVDAIIANTPTGIRTSLYADNSTAVLLQNVGFFNVKDAVVADTRAEPLLAGGNEVLVSSWGFGLYHDDTGLHFAQQQKLQVLERKDILTGSQSYAKGTSNFFTRRRPQYLDLGGGQVFDVKAYGAKGDGVTDDTAALNSILSAAANMSSIVYFPYGIYVIKDTLQVPLGSRIIGQVWPQIMATGTKFEDAEHPHVAVQVGKEGDVGIVEIQNMMFTVSGPTAGAVLMEWNVHESTQGSAGLWDCHFRVGGAIGSKLQSDICPKKASSLNKNCIAASLLLHVSKSASAYIENLWAWVADHDLDKITQDQVDIYVARGILIESQGPTWMYGTSSEHNVFYQYQFSGAKNLVMGMIQTESPYFQPTPPMPEPFKLGKFPNDPNSGECKTCTSSWAVRMIDSESIYMLGAGIYSWFSSYSQNCLETNNCQEKAFYVEQSSDIWIVNLVTKAIVQSISPLGEIPVFSKDTRNGYTSSLLGWFRKAKDIVGQRKFTGFYFYDPTSQQDFLSELSPICQTALTRLIDCDDEVYMFQKPKWRGGLDNDTLSDLVCSPSCGASIETWFHQVTTNCASDESQVPLNMKGGIAWAGWNETCAKDAKSGKYCGDVIDGFNPDMDAMPTSELCSSCHVDRYRKMQSTPYSEYDINFQSQLKEINSKCNLNIPTEVPPPLQPTIDPYKPVESCLSGIKYATVAGDTCDSIATTYKVSSAALFIGHDNLFECEDIAVGTKLCMPIQCETVYTIKSEDTCISIEKAQSVGYKDGTTLRKYNPWINYDCSNLHIVSDVAYGHVICLTPQSGISNTTAPYDDPTSPGYSEGYVIPQVPPPKNATVAEGTTTRCGKWHVVTKASEETCTTICMQNKIPWSLFLDVNPSLGEDNCDKKLVTGSAYCVGPAYSWNEFFDGGDFDFE</sequence>
<dbReference type="InterPro" id="IPR024535">
    <property type="entry name" value="RHGA/B-epi-like_pectate_lyase"/>
</dbReference>
<gene>
    <name evidence="6" type="ORF">N7530_006001</name>
</gene>
<keyword evidence="1" id="KW-0147">Chitin-binding</keyword>
<evidence type="ECO:0000256" key="4">
    <source>
        <dbReference type="SAM" id="SignalP"/>
    </source>
</evidence>
<evidence type="ECO:0000256" key="2">
    <source>
        <dbReference type="ARBA" id="ARBA00023026"/>
    </source>
</evidence>
<feature type="compositionally biased region" description="Basic and acidic residues" evidence="3">
    <location>
        <begin position="131"/>
        <end position="142"/>
    </location>
</feature>
<dbReference type="InterPro" id="IPR018392">
    <property type="entry name" value="LysM"/>
</dbReference>
<dbReference type="InterPro" id="IPR012334">
    <property type="entry name" value="Pectin_lyas_fold"/>
</dbReference>
<proteinExistence type="predicted"/>
<keyword evidence="7" id="KW-1185">Reference proteome</keyword>
<dbReference type="PANTHER" id="PTHR34997:SF16">
    <property type="entry name" value="LYSM DOMAIN-CONTAINING PROTEIN"/>
    <property type="match status" value="1"/>
</dbReference>
<evidence type="ECO:0000256" key="1">
    <source>
        <dbReference type="ARBA" id="ARBA00022669"/>
    </source>
</evidence>
<protein>
    <submittedName>
        <fullName evidence="6">CAZyme family GH55</fullName>
    </submittedName>
</protein>
<accession>A0A9W9X1S4</accession>
<dbReference type="GO" id="GO:0008061">
    <property type="term" value="F:chitin binding"/>
    <property type="evidence" value="ECO:0007669"/>
    <property type="project" value="UniProtKB-KW"/>
</dbReference>
<dbReference type="InterPro" id="IPR036779">
    <property type="entry name" value="LysM_dom_sf"/>
</dbReference>